<feature type="domain" description="GB1/RHD3-type G" evidence="4">
    <location>
        <begin position="39"/>
        <end position="226"/>
    </location>
</feature>
<sequence length="226" mass="25299">MAINTASPGHPVQLVSENEKGDLTFHKAALMCCLAKVKDVPVCLISVAGQQRMGKSFLLNVLLQKLTQAEDGCVMAQEKDPIGGFKSQVCEDTVTKGIWIWSQPCLIDTKSGKVAVFLLDTEGTMDFQQKSEKSLKLSAFSILLSSYSIVNVAKQLKETDFEYLELFIDCMEKLQEAMGSQSEPIQQLDFVIRDCDFTDDYSQQDAKQYLANTTQVRRKFSKLFLL</sequence>
<evidence type="ECO:0000256" key="2">
    <source>
        <dbReference type="ARBA" id="ARBA00023134"/>
    </source>
</evidence>
<dbReference type="AlphaFoldDB" id="A0A8D0G2M9"/>
<reference evidence="5" key="2">
    <citation type="submission" date="2025-09" db="UniProtKB">
        <authorList>
            <consortium name="Ensembl"/>
        </authorList>
    </citation>
    <scope>IDENTIFICATION</scope>
</reference>
<accession>A0A8D0G2M9</accession>
<dbReference type="InterPro" id="IPR027417">
    <property type="entry name" value="P-loop_NTPase"/>
</dbReference>
<proteinExistence type="inferred from homology"/>
<evidence type="ECO:0000313" key="5">
    <source>
        <dbReference type="Ensembl" id="ENSSPUP00000000308.1"/>
    </source>
</evidence>
<evidence type="ECO:0000256" key="1">
    <source>
        <dbReference type="ARBA" id="ARBA00022741"/>
    </source>
</evidence>
<evidence type="ECO:0000256" key="3">
    <source>
        <dbReference type="PROSITE-ProRule" id="PRU01052"/>
    </source>
</evidence>
<dbReference type="InterPro" id="IPR015894">
    <property type="entry name" value="Guanylate-bd_N"/>
</dbReference>
<dbReference type="InterPro" id="IPR030386">
    <property type="entry name" value="G_GB1_RHD3_dom"/>
</dbReference>
<dbReference type="GO" id="GO:0003924">
    <property type="term" value="F:GTPase activity"/>
    <property type="evidence" value="ECO:0007669"/>
    <property type="project" value="InterPro"/>
</dbReference>
<evidence type="ECO:0000313" key="6">
    <source>
        <dbReference type="Proteomes" id="UP000694392"/>
    </source>
</evidence>
<organism evidence="5 6">
    <name type="scientific">Sphenodon punctatus</name>
    <name type="common">Tuatara</name>
    <name type="synonym">Hatteria punctata</name>
    <dbReference type="NCBI Taxonomy" id="8508"/>
    <lineage>
        <taxon>Eukaryota</taxon>
        <taxon>Metazoa</taxon>
        <taxon>Chordata</taxon>
        <taxon>Craniata</taxon>
        <taxon>Vertebrata</taxon>
        <taxon>Euteleostomi</taxon>
        <taxon>Lepidosauria</taxon>
        <taxon>Sphenodontia</taxon>
        <taxon>Sphenodontidae</taxon>
        <taxon>Sphenodon</taxon>
    </lineage>
</organism>
<dbReference type="PANTHER" id="PTHR10751">
    <property type="entry name" value="GUANYLATE BINDING PROTEIN"/>
    <property type="match status" value="1"/>
</dbReference>
<comment type="similarity">
    <text evidence="3">Belongs to the TRAFAC class dynamin-like GTPase superfamily. GB1/RHD3 GTPase family.</text>
</comment>
<dbReference type="GO" id="GO:0005525">
    <property type="term" value="F:GTP binding"/>
    <property type="evidence" value="ECO:0007669"/>
    <property type="project" value="UniProtKB-KW"/>
</dbReference>
<dbReference type="GeneTree" id="ENSGT00940000160153"/>
<dbReference type="Pfam" id="PF02263">
    <property type="entry name" value="GBP"/>
    <property type="match status" value="1"/>
</dbReference>
<dbReference type="OMA" id="WINYDEY"/>
<keyword evidence="1" id="KW-0547">Nucleotide-binding</keyword>
<dbReference type="Proteomes" id="UP000694392">
    <property type="component" value="Unplaced"/>
</dbReference>
<protein>
    <recommendedName>
        <fullName evidence="4">GB1/RHD3-type G domain-containing protein</fullName>
    </recommendedName>
</protein>
<name>A0A8D0G2M9_SPHPU</name>
<evidence type="ECO:0000259" key="4">
    <source>
        <dbReference type="PROSITE" id="PS51715"/>
    </source>
</evidence>
<keyword evidence="6" id="KW-1185">Reference proteome</keyword>
<dbReference type="Gene3D" id="3.40.50.300">
    <property type="entry name" value="P-loop containing nucleotide triphosphate hydrolases"/>
    <property type="match status" value="1"/>
</dbReference>
<reference evidence="5" key="1">
    <citation type="submission" date="2025-08" db="UniProtKB">
        <authorList>
            <consortium name="Ensembl"/>
        </authorList>
    </citation>
    <scope>IDENTIFICATION</scope>
</reference>
<dbReference type="SUPFAM" id="SSF52540">
    <property type="entry name" value="P-loop containing nucleoside triphosphate hydrolases"/>
    <property type="match status" value="1"/>
</dbReference>
<dbReference type="Ensembl" id="ENSSPUT00000000334.1">
    <property type="protein sequence ID" value="ENSSPUP00000000308.1"/>
    <property type="gene ID" value="ENSSPUG00000000310.1"/>
</dbReference>
<keyword evidence="2" id="KW-0342">GTP-binding</keyword>
<dbReference type="PROSITE" id="PS51715">
    <property type="entry name" value="G_GB1_RHD3"/>
    <property type="match status" value="1"/>
</dbReference>